<feature type="transmembrane region" description="Helical" evidence="7">
    <location>
        <begin position="275"/>
        <end position="299"/>
    </location>
</feature>
<evidence type="ECO:0000256" key="6">
    <source>
        <dbReference type="ARBA" id="ARBA00023136"/>
    </source>
</evidence>
<comment type="subcellular location">
    <subcellularLocation>
        <location evidence="1 7">Cell membrane</location>
        <topology evidence="1 7">Multi-pass membrane protein</topology>
    </subcellularLocation>
</comment>
<dbReference type="PANTHER" id="PTHR30193">
    <property type="entry name" value="ABC TRANSPORTER PERMEASE PROTEIN"/>
    <property type="match status" value="1"/>
</dbReference>
<dbReference type="GO" id="GO:0055085">
    <property type="term" value="P:transmembrane transport"/>
    <property type="evidence" value="ECO:0007669"/>
    <property type="project" value="InterPro"/>
</dbReference>
<accession>A0A7X0RNY2</accession>
<gene>
    <name evidence="9" type="ORF">H7C19_09800</name>
</gene>
<feature type="transmembrane region" description="Helical" evidence="7">
    <location>
        <begin position="122"/>
        <end position="142"/>
    </location>
</feature>
<dbReference type="GO" id="GO:0005886">
    <property type="term" value="C:plasma membrane"/>
    <property type="evidence" value="ECO:0007669"/>
    <property type="project" value="UniProtKB-SubCell"/>
</dbReference>
<proteinExistence type="inferred from homology"/>
<comment type="similarity">
    <text evidence="7">Belongs to the binding-protein-dependent transport system permease family.</text>
</comment>
<dbReference type="AlphaFoldDB" id="A0A7X0RNY2"/>
<keyword evidence="2 7" id="KW-0813">Transport</keyword>
<dbReference type="InterPro" id="IPR051393">
    <property type="entry name" value="ABC_transporter_permease"/>
</dbReference>
<dbReference type="Proteomes" id="UP000547209">
    <property type="component" value="Unassembled WGS sequence"/>
</dbReference>
<keyword evidence="3" id="KW-1003">Cell membrane</keyword>
<evidence type="ECO:0000256" key="4">
    <source>
        <dbReference type="ARBA" id="ARBA00022692"/>
    </source>
</evidence>
<keyword evidence="6 7" id="KW-0472">Membrane</keyword>
<evidence type="ECO:0000313" key="9">
    <source>
        <dbReference type="EMBL" id="MBB6670982.1"/>
    </source>
</evidence>
<evidence type="ECO:0000256" key="5">
    <source>
        <dbReference type="ARBA" id="ARBA00022989"/>
    </source>
</evidence>
<evidence type="ECO:0000313" key="10">
    <source>
        <dbReference type="Proteomes" id="UP000547209"/>
    </source>
</evidence>
<dbReference type="Gene3D" id="1.10.3720.10">
    <property type="entry name" value="MetI-like"/>
    <property type="match status" value="1"/>
</dbReference>
<comment type="caution">
    <text evidence="9">The sequence shown here is derived from an EMBL/GenBank/DDBJ whole genome shotgun (WGS) entry which is preliminary data.</text>
</comment>
<dbReference type="PROSITE" id="PS50928">
    <property type="entry name" value="ABC_TM1"/>
    <property type="match status" value="1"/>
</dbReference>
<dbReference type="Pfam" id="PF00528">
    <property type="entry name" value="BPD_transp_1"/>
    <property type="match status" value="1"/>
</dbReference>
<evidence type="ECO:0000256" key="2">
    <source>
        <dbReference type="ARBA" id="ARBA00022448"/>
    </source>
</evidence>
<dbReference type="EMBL" id="JACJVP010000013">
    <property type="protein sequence ID" value="MBB6670982.1"/>
    <property type="molecule type" value="Genomic_DNA"/>
</dbReference>
<dbReference type="PANTHER" id="PTHR30193:SF41">
    <property type="entry name" value="DIACETYLCHITOBIOSE UPTAKE SYSTEM PERMEASE PROTEIN NGCF"/>
    <property type="match status" value="1"/>
</dbReference>
<dbReference type="InterPro" id="IPR000515">
    <property type="entry name" value="MetI-like"/>
</dbReference>
<evidence type="ECO:0000256" key="1">
    <source>
        <dbReference type="ARBA" id="ARBA00004651"/>
    </source>
</evidence>
<keyword evidence="5 7" id="KW-1133">Transmembrane helix</keyword>
<feature type="transmembrane region" description="Helical" evidence="7">
    <location>
        <begin position="169"/>
        <end position="197"/>
    </location>
</feature>
<protein>
    <submittedName>
        <fullName evidence="9">Sugar ABC transporter permease</fullName>
    </submittedName>
</protein>
<sequence length="306" mass="33947">MAAVQPLAHRENEVRGRFAKACRDYFWGIAFLLPAILVFCMFLWTPIAKGIVYSFMHVDFVNGSAFVGWDNYRTVLASADLGMAVRNTLYYMLLGVLIGFWVPSLVAIAVSELRRGQGAMRLIVYLPNIVPAVVLYGMWQWLYDPLGPANQILSWFGGHQVLWLTDKHVAMLAIVIAETWQGFGSAALIYLAGIVGIPKDLYEAAEIDGAGVLQRIRYITIPGIRHLYVLLFILQLIGTSQGFLTHVALTGGGPNIATLTYMYKIINEAFTSFNYGTASALGVMMFLVLTTLSIVLYYLQGRSEKA</sequence>
<feature type="transmembrane region" description="Helical" evidence="7">
    <location>
        <begin position="89"/>
        <end position="110"/>
    </location>
</feature>
<dbReference type="InterPro" id="IPR035906">
    <property type="entry name" value="MetI-like_sf"/>
</dbReference>
<dbReference type="RefSeq" id="WP_185142470.1">
    <property type="nucleotide sequence ID" value="NZ_JACJVP010000013.1"/>
</dbReference>
<keyword evidence="4 7" id="KW-0812">Transmembrane</keyword>
<organism evidence="9 10">
    <name type="scientific">Cohnella nanjingensis</name>
    <dbReference type="NCBI Taxonomy" id="1387779"/>
    <lineage>
        <taxon>Bacteria</taxon>
        <taxon>Bacillati</taxon>
        <taxon>Bacillota</taxon>
        <taxon>Bacilli</taxon>
        <taxon>Bacillales</taxon>
        <taxon>Paenibacillaceae</taxon>
        <taxon>Cohnella</taxon>
    </lineage>
</organism>
<keyword evidence="10" id="KW-1185">Reference proteome</keyword>
<dbReference type="CDD" id="cd06261">
    <property type="entry name" value="TM_PBP2"/>
    <property type="match status" value="1"/>
</dbReference>
<feature type="domain" description="ABC transmembrane type-1" evidence="8">
    <location>
        <begin position="85"/>
        <end position="296"/>
    </location>
</feature>
<evidence type="ECO:0000256" key="7">
    <source>
        <dbReference type="RuleBase" id="RU363032"/>
    </source>
</evidence>
<reference evidence="9 10" key="1">
    <citation type="submission" date="2020-08" db="EMBL/GenBank/DDBJ databases">
        <title>Cohnella phylogeny.</title>
        <authorList>
            <person name="Dunlap C."/>
        </authorList>
    </citation>
    <scope>NUCLEOTIDE SEQUENCE [LARGE SCALE GENOMIC DNA]</scope>
    <source>
        <strain evidence="9 10">DSM 28246</strain>
    </source>
</reference>
<feature type="transmembrane region" description="Helical" evidence="7">
    <location>
        <begin position="25"/>
        <end position="44"/>
    </location>
</feature>
<evidence type="ECO:0000256" key="3">
    <source>
        <dbReference type="ARBA" id="ARBA00022475"/>
    </source>
</evidence>
<evidence type="ECO:0000259" key="8">
    <source>
        <dbReference type="PROSITE" id="PS50928"/>
    </source>
</evidence>
<name>A0A7X0RNY2_9BACL</name>
<dbReference type="SUPFAM" id="SSF161098">
    <property type="entry name" value="MetI-like"/>
    <property type="match status" value="1"/>
</dbReference>